<reference key="1">
    <citation type="submission" date="2008-12" db="EMBL/GenBank/DDBJ databases">
        <title>Complete genome sequence of Rhodobacter capsulatus SB1003.</title>
        <authorList>
            <person name="Strnad H."/>
            <person name="Lapidus A."/>
            <person name="Vlcek C."/>
            <person name="Ulbrich P."/>
            <person name="Paces J."/>
            <person name="Maltsev N."/>
            <person name="Kumar V."/>
            <person name="Kogan Y."/>
            <person name="Milgram A."/>
            <person name="Rebrekov D."/>
            <person name="Mazur M."/>
            <person name="Cox R."/>
            <person name="Kyrpides N."/>
            <person name="Kolar M."/>
            <person name="Sachova J."/>
            <person name="Ridl J."/>
            <person name="Ivanova N."/>
            <person name="Kapatral V."/>
            <person name="Los T."/>
            <person name="Lykidis A."/>
            <person name="Mikhailova N."/>
            <person name="Reznik G."/>
            <person name="Vasieva O."/>
            <person name="Fonstein M."/>
            <person name="Paces V."/>
            <person name="Haselkorn R."/>
        </authorList>
    </citation>
    <scope>NUCLEOTIDE SEQUENCE</scope>
    <source>
        <strain>SB1003</strain>
    </source>
</reference>
<dbReference type="CDD" id="cd09726">
    <property type="entry name" value="RAMP_I_III"/>
    <property type="match status" value="1"/>
</dbReference>
<accession>D5ASD7</accession>
<keyword evidence="4" id="KW-1185">Reference proteome</keyword>
<dbReference type="RefSeq" id="WP_013067007.1">
    <property type="nucleotide sequence ID" value="NC_014034.1"/>
</dbReference>
<reference evidence="3 4" key="2">
    <citation type="journal article" date="2010" name="J. Bacteriol.">
        <title>Complete genome sequence of the photosynthetic purple nonsulfur bacterium Rhodobacter capsulatus SB 1003.</title>
        <authorList>
            <person name="Strnad H."/>
            <person name="Lapidus A."/>
            <person name="Paces J."/>
            <person name="Ulbrich P."/>
            <person name="Vlcek C."/>
            <person name="Paces V."/>
            <person name="Haselkorn R."/>
        </authorList>
    </citation>
    <scope>NUCLEOTIDE SEQUENCE [LARGE SCALE GENOMIC DNA]</scope>
    <source>
        <strain evidence="4">ATCC BAA-309 / NBRC 16581 / SB1003</strain>
    </source>
</reference>
<dbReference type="Proteomes" id="UP000002361">
    <property type="component" value="Chromosome"/>
</dbReference>
<dbReference type="GeneID" id="31490180"/>
<dbReference type="GO" id="GO:0051607">
    <property type="term" value="P:defense response to virus"/>
    <property type="evidence" value="ECO:0007669"/>
    <property type="project" value="UniProtKB-KW"/>
</dbReference>
<protein>
    <recommendedName>
        <fullName evidence="2">CRISPR type III-associated protein domain-containing protein</fullName>
    </recommendedName>
</protein>
<organism evidence="3 4">
    <name type="scientific">Rhodobacter capsulatus (strain ATCC BAA-309 / NBRC 16581 / SB1003)</name>
    <dbReference type="NCBI Taxonomy" id="272942"/>
    <lineage>
        <taxon>Bacteria</taxon>
        <taxon>Pseudomonadati</taxon>
        <taxon>Pseudomonadota</taxon>
        <taxon>Alphaproteobacteria</taxon>
        <taxon>Rhodobacterales</taxon>
        <taxon>Rhodobacter group</taxon>
        <taxon>Rhodobacter</taxon>
    </lineage>
</organism>
<dbReference type="Pfam" id="PF03787">
    <property type="entry name" value="RAMPs"/>
    <property type="match status" value="1"/>
</dbReference>
<dbReference type="HOGENOM" id="CLU_028468_0_0_5"/>
<dbReference type="KEGG" id="rcp:RCAP_rcc01273"/>
<keyword evidence="1" id="KW-0051">Antiviral defense</keyword>
<evidence type="ECO:0000259" key="2">
    <source>
        <dbReference type="Pfam" id="PF03787"/>
    </source>
</evidence>
<name>D5ASD7_RHOCB</name>
<dbReference type="STRING" id="272942.RCAP_rcc01273"/>
<evidence type="ECO:0000256" key="1">
    <source>
        <dbReference type="ARBA" id="ARBA00023118"/>
    </source>
</evidence>
<evidence type="ECO:0000313" key="4">
    <source>
        <dbReference type="Proteomes" id="UP000002361"/>
    </source>
</evidence>
<sequence>MTAPLVFDVTLSLKAPFLFPGQDPGRFGYDRVALRDLDGRPIIPQDQIKGLIRHGLTIMGETELVEGLMGKGSADARKDSGGAFEPAKGRMFLTDLRCTIEPDLRSTDYHRVQIDDESGAAKQGHLLRIEQVFAPEREVAFSGRITLFPTAKAPDAQALALLLAAALQCKRHIGAMASIGFGEVSGCSVEPALEAEEACKLPADPVGRFLWRFRVDRPYLVDAIRTDNGYIGQPTIPGGALKGLVARCAEMRGNPLDAQSLSDTVFGHATQHVAQALPLSVVCLKEKGAETCRDLAGKGALPDGVTLQIDWKAVHEAACVAGFKHCLAPPPRHVERVHTQIDATTGAAQDENLFSTTAVVPGNDVFTALVDTSALSAENARAVLSALCAPMPGLGRTDARVEPIDFVTDKAPSPVTGTVALVLQTKAWIEVDPALLRHDPLAAYAPAFKAFLPNSTLLEVHAAQELLGDYLARRFTGQSGYMPWLVTSRGSVFVLDVAPSDQAELAALQRKGLCSATRDGTALDWQSCPFVAENGYGAFLLSSVGGSR</sequence>
<evidence type="ECO:0000313" key="3">
    <source>
        <dbReference type="EMBL" id="ADE85028.1"/>
    </source>
</evidence>
<gene>
    <name evidence="3" type="ordered locus">RCAP_rcc01273</name>
</gene>
<feature type="domain" description="CRISPR type III-associated protein" evidence="2">
    <location>
        <begin position="11"/>
        <end position="184"/>
    </location>
</feature>
<proteinExistence type="predicted"/>
<dbReference type="InterPro" id="IPR005537">
    <property type="entry name" value="RAMP_III_fam"/>
</dbReference>
<dbReference type="eggNOG" id="COG1337">
    <property type="taxonomic scope" value="Bacteria"/>
</dbReference>
<dbReference type="EMBL" id="CP001312">
    <property type="protein sequence ID" value="ADE85028.1"/>
    <property type="molecule type" value="Genomic_DNA"/>
</dbReference>
<dbReference type="OrthoDB" id="7365697at2"/>
<dbReference type="AlphaFoldDB" id="D5ASD7"/>